<comment type="caution">
    <text evidence="2">The sequence shown here is derived from an EMBL/GenBank/DDBJ whole genome shotgun (WGS) entry which is preliminary data.</text>
</comment>
<feature type="compositionally biased region" description="Polar residues" evidence="1">
    <location>
        <begin position="30"/>
        <end position="41"/>
    </location>
</feature>
<organism evidence="2 3">
    <name type="scientific">Colletotrichum sojae</name>
    <dbReference type="NCBI Taxonomy" id="2175907"/>
    <lineage>
        <taxon>Eukaryota</taxon>
        <taxon>Fungi</taxon>
        <taxon>Dikarya</taxon>
        <taxon>Ascomycota</taxon>
        <taxon>Pezizomycotina</taxon>
        <taxon>Sordariomycetes</taxon>
        <taxon>Hypocreomycetidae</taxon>
        <taxon>Glomerellales</taxon>
        <taxon>Glomerellaceae</taxon>
        <taxon>Colletotrichum</taxon>
        <taxon>Colletotrichum orchidearum species complex</taxon>
    </lineage>
</organism>
<proteinExistence type="predicted"/>
<protein>
    <submittedName>
        <fullName evidence="2">Uncharacterized protein</fullName>
    </submittedName>
</protein>
<reference evidence="2 3" key="1">
    <citation type="journal article" date="2020" name="Phytopathology">
        <title>Genome Sequence Resources of Colletotrichum truncatum, C. plurivorum, C. musicola, and C. sojae: Four Species Pathogenic to Soybean (Glycine max).</title>
        <authorList>
            <person name="Rogerio F."/>
            <person name="Boufleur T.R."/>
            <person name="Ciampi-Guillardi M."/>
            <person name="Sukno S.A."/>
            <person name="Thon M.R."/>
            <person name="Massola Junior N.S."/>
            <person name="Baroncelli R."/>
        </authorList>
    </citation>
    <scope>NUCLEOTIDE SEQUENCE [LARGE SCALE GENOMIC DNA]</scope>
    <source>
        <strain evidence="2 3">LFN0009</strain>
    </source>
</reference>
<dbReference type="Proteomes" id="UP000652219">
    <property type="component" value="Unassembled WGS sequence"/>
</dbReference>
<dbReference type="AlphaFoldDB" id="A0A8H6MWV7"/>
<accession>A0A8H6MWV7</accession>
<evidence type="ECO:0000256" key="1">
    <source>
        <dbReference type="SAM" id="MobiDB-lite"/>
    </source>
</evidence>
<evidence type="ECO:0000313" key="2">
    <source>
        <dbReference type="EMBL" id="KAF6811967.1"/>
    </source>
</evidence>
<keyword evidence="3" id="KW-1185">Reference proteome</keyword>
<evidence type="ECO:0000313" key="3">
    <source>
        <dbReference type="Proteomes" id="UP000652219"/>
    </source>
</evidence>
<dbReference type="EMBL" id="WIGN01000068">
    <property type="protein sequence ID" value="KAF6811967.1"/>
    <property type="molecule type" value="Genomic_DNA"/>
</dbReference>
<sequence>MPSKPANKVEKLARESEDVDAGVKRRQDACHQQNPNVGRSNPGTPPVPGPPCSRTATAESRLRGPGNPAANRSISRRRRYSELTQGSSPPPALGTPGNPASSI</sequence>
<name>A0A8H6MWV7_9PEZI</name>
<gene>
    <name evidence="2" type="ORF">CSOJ01_05405</name>
</gene>
<feature type="compositionally biased region" description="Basic and acidic residues" evidence="1">
    <location>
        <begin position="7"/>
        <end position="29"/>
    </location>
</feature>
<feature type="region of interest" description="Disordered" evidence="1">
    <location>
        <begin position="1"/>
        <end position="103"/>
    </location>
</feature>